<dbReference type="GO" id="GO:0046872">
    <property type="term" value="F:metal ion binding"/>
    <property type="evidence" value="ECO:0007669"/>
    <property type="project" value="UniProtKB-KW"/>
</dbReference>
<dbReference type="PANTHER" id="PTHR43069:SF2">
    <property type="entry name" value="FUMARYLACETOACETASE"/>
    <property type="match status" value="1"/>
</dbReference>
<dbReference type="PANTHER" id="PTHR43069">
    <property type="entry name" value="FUMARYLACETOACETASE"/>
    <property type="match status" value="1"/>
</dbReference>
<comment type="cofactor">
    <cofactor evidence="2 14">
        <name>Mg(2+)</name>
        <dbReference type="ChEBI" id="CHEBI:18420"/>
    </cofactor>
</comment>
<keyword evidence="11" id="KW-0585">Phenylalanine catabolism</keyword>
<dbReference type="SUPFAM" id="SSF56529">
    <property type="entry name" value="FAH"/>
    <property type="match status" value="1"/>
</dbReference>
<dbReference type="NCBIfam" id="TIGR01266">
    <property type="entry name" value="fum_ac_acetase"/>
    <property type="match status" value="1"/>
</dbReference>
<dbReference type="GO" id="GO:0006572">
    <property type="term" value="P:L-tyrosine catabolic process"/>
    <property type="evidence" value="ECO:0007669"/>
    <property type="project" value="UniProtKB-KW"/>
</dbReference>
<protein>
    <recommendedName>
        <fullName evidence="5">fumarylacetoacetase</fullName>
        <ecNumber evidence="5">3.7.1.2</ecNumber>
    </recommendedName>
</protein>
<dbReference type="AlphaFoldDB" id="A0A1G7DJ50"/>
<evidence type="ECO:0000256" key="10">
    <source>
        <dbReference type="ARBA" id="ARBA00022878"/>
    </source>
</evidence>
<evidence type="ECO:0000256" key="14">
    <source>
        <dbReference type="PIRSR" id="PIRSR605959-3"/>
    </source>
</evidence>
<keyword evidence="9 14" id="KW-0460">Magnesium</keyword>
<keyword evidence="10" id="KW-0828">Tyrosine catabolism</keyword>
<comment type="similarity">
    <text evidence="4">Belongs to the FAH family.</text>
</comment>
<keyword evidence="7 17" id="KW-0378">Hydrolase</keyword>
<dbReference type="FunFam" id="3.90.850.10:FF:000004">
    <property type="entry name" value="Fumarylacetoacetase"/>
    <property type="match status" value="1"/>
</dbReference>
<dbReference type="InterPro" id="IPR036462">
    <property type="entry name" value="Fumarylacetoacetase_N_sf"/>
</dbReference>
<dbReference type="Gene3D" id="2.30.30.230">
    <property type="entry name" value="Fumarylacetoacetase, N-terminal domain"/>
    <property type="match status" value="1"/>
</dbReference>
<dbReference type="InterPro" id="IPR015377">
    <property type="entry name" value="Fumarylacetoacetase_N"/>
</dbReference>
<keyword evidence="6 14" id="KW-0479">Metal-binding</keyword>
<dbReference type="Proteomes" id="UP000199109">
    <property type="component" value="Unassembled WGS sequence"/>
</dbReference>
<feature type="binding site" evidence="14">
    <location>
        <position position="253"/>
    </location>
    <ligand>
        <name>Mg(2+)</name>
        <dbReference type="ChEBI" id="CHEBI:18420"/>
    </ligand>
</feature>
<dbReference type="Pfam" id="PF01557">
    <property type="entry name" value="FAA_hydrolase"/>
    <property type="match status" value="1"/>
</dbReference>
<evidence type="ECO:0000256" key="11">
    <source>
        <dbReference type="ARBA" id="ARBA00023232"/>
    </source>
</evidence>
<evidence type="ECO:0000256" key="7">
    <source>
        <dbReference type="ARBA" id="ARBA00022801"/>
    </source>
</evidence>
<evidence type="ECO:0000256" key="12">
    <source>
        <dbReference type="PIRSR" id="PIRSR605959-1"/>
    </source>
</evidence>
<feature type="active site" description="Proton acceptor" evidence="12">
    <location>
        <position position="133"/>
    </location>
</feature>
<dbReference type="OrthoDB" id="3766879at2"/>
<evidence type="ECO:0000256" key="2">
    <source>
        <dbReference type="ARBA" id="ARBA00001946"/>
    </source>
</evidence>
<keyword evidence="8 14" id="KW-0106">Calcium</keyword>
<feature type="domain" description="Fumarylacetoacetase-like C-terminal" evidence="15">
    <location>
        <begin position="125"/>
        <end position="411"/>
    </location>
</feature>
<dbReference type="Pfam" id="PF09298">
    <property type="entry name" value="FAA_hydrolase_N"/>
    <property type="match status" value="1"/>
</dbReference>
<dbReference type="EMBL" id="FNAO01000005">
    <property type="protein sequence ID" value="SDE51588.1"/>
    <property type="molecule type" value="Genomic_DNA"/>
</dbReference>
<dbReference type="Gene3D" id="3.90.850.10">
    <property type="entry name" value="Fumarylacetoacetase-like, C-terminal domain"/>
    <property type="match status" value="1"/>
</dbReference>
<feature type="binding site" evidence="13">
    <location>
        <position position="244"/>
    </location>
    <ligand>
        <name>substrate</name>
    </ligand>
</feature>
<evidence type="ECO:0000256" key="1">
    <source>
        <dbReference type="ARBA" id="ARBA00001913"/>
    </source>
</evidence>
<dbReference type="GO" id="GO:0004334">
    <property type="term" value="F:fumarylacetoacetase activity"/>
    <property type="evidence" value="ECO:0007669"/>
    <property type="project" value="UniProtKB-EC"/>
</dbReference>
<dbReference type="EC" id="3.7.1.2" evidence="5"/>
<organism evidence="17 18">
    <name type="scientific">Pricia antarctica</name>
    <dbReference type="NCBI Taxonomy" id="641691"/>
    <lineage>
        <taxon>Bacteria</taxon>
        <taxon>Pseudomonadati</taxon>
        <taxon>Bacteroidota</taxon>
        <taxon>Flavobacteriia</taxon>
        <taxon>Flavobacteriales</taxon>
        <taxon>Flavobacteriaceae</taxon>
        <taxon>Pricia</taxon>
    </lineage>
</organism>
<comment type="pathway">
    <text evidence="3">Amino-acid degradation; L-phenylalanine degradation; acetoacetate and fumarate from L-phenylalanine: step 6/6.</text>
</comment>
<dbReference type="InterPro" id="IPR011234">
    <property type="entry name" value="Fumarylacetoacetase-like_C"/>
</dbReference>
<sequence>MARKITSWVDIPKDSDFSIYNLPFGIFSVGNGNKKIGIAIGDQIVDVSAIAELGHFEDLKVDKKTFVTTYLNDFINLGKPVNTAVRLKVQDLLSDKNSSLLDQTQVLVPQSEAHMHLPVRIGDYTDFYSSIEHATNVGKMFRDPENALLPNWKHLPVGYHGRASSIVVSGQNIYRPKGQVLLPDTKAPVFQASSKVDFELEMGFIIGKNSRMGESITTSDAEDYIFGKVLFNDWSARDIQKWEYVPLGPFLGKNFASSISPWIVTLEALEPFKVQGPEQEPEVLPYLTYSGQKNYDIHLEVGIKPKNGEENIVSRSNFKYMYWNMAQQLAHHTCNGCNMKVGDVLASGTISGKEANSYGSMLELAWGGQKPIILSNGEERKFIEDFDTVILRGYCKKDNIRVGFGEVRAQVLPALN</sequence>
<evidence type="ECO:0000256" key="13">
    <source>
        <dbReference type="PIRSR" id="PIRSR605959-2"/>
    </source>
</evidence>
<feature type="binding site" evidence="14">
    <location>
        <position position="201"/>
    </location>
    <ligand>
        <name>Ca(2+)</name>
        <dbReference type="ChEBI" id="CHEBI:29108"/>
    </ligand>
</feature>
<feature type="binding site" evidence="13">
    <location>
        <position position="349"/>
    </location>
    <ligand>
        <name>substrate</name>
    </ligand>
</feature>
<dbReference type="GO" id="GO:1902000">
    <property type="term" value="P:homogentisate catabolic process"/>
    <property type="evidence" value="ECO:0007669"/>
    <property type="project" value="TreeGrafter"/>
</dbReference>
<comment type="cofactor">
    <cofactor evidence="1 14">
        <name>Ca(2+)</name>
        <dbReference type="ChEBI" id="CHEBI:29108"/>
    </cofactor>
</comment>
<dbReference type="InterPro" id="IPR005959">
    <property type="entry name" value="Fumarylacetoacetase"/>
</dbReference>
<proteinExistence type="inferred from homology"/>
<name>A0A1G7DJ50_9FLAO</name>
<evidence type="ECO:0000256" key="8">
    <source>
        <dbReference type="ARBA" id="ARBA00022837"/>
    </source>
</evidence>
<feature type="domain" description="Fumarylacetoacetase N-terminal" evidence="16">
    <location>
        <begin position="21"/>
        <end position="118"/>
    </location>
</feature>
<feature type="binding site" evidence="13">
    <location>
        <position position="128"/>
    </location>
    <ligand>
        <name>substrate</name>
    </ligand>
</feature>
<dbReference type="GO" id="GO:0006559">
    <property type="term" value="P:L-phenylalanine catabolic process"/>
    <property type="evidence" value="ECO:0007669"/>
    <property type="project" value="UniProtKB-UniPathway"/>
</dbReference>
<evidence type="ECO:0000256" key="5">
    <source>
        <dbReference type="ARBA" id="ARBA00012094"/>
    </source>
</evidence>
<evidence type="ECO:0000259" key="15">
    <source>
        <dbReference type="Pfam" id="PF01557"/>
    </source>
</evidence>
<dbReference type="STRING" id="641691.SAMN05421636_105350"/>
<feature type="binding site" evidence="14">
    <location>
        <position position="199"/>
    </location>
    <ligand>
        <name>Ca(2+)</name>
        <dbReference type="ChEBI" id="CHEBI:29108"/>
    </ligand>
</feature>
<evidence type="ECO:0000256" key="3">
    <source>
        <dbReference type="ARBA" id="ARBA00004782"/>
    </source>
</evidence>
<feature type="binding site" evidence="14">
    <location>
        <position position="257"/>
    </location>
    <ligand>
        <name>Mg(2+)</name>
        <dbReference type="ChEBI" id="CHEBI:18420"/>
    </ligand>
</feature>
<evidence type="ECO:0000256" key="6">
    <source>
        <dbReference type="ARBA" id="ARBA00022723"/>
    </source>
</evidence>
<feature type="binding site" evidence="14">
    <location>
        <position position="233"/>
    </location>
    <ligand>
        <name>Mg(2+)</name>
        <dbReference type="ChEBI" id="CHEBI:18420"/>
    </ligand>
</feature>
<feature type="binding site" evidence="13">
    <location>
        <position position="240"/>
    </location>
    <ligand>
        <name>substrate</name>
    </ligand>
</feature>
<evidence type="ECO:0000256" key="4">
    <source>
        <dbReference type="ARBA" id="ARBA00010211"/>
    </source>
</evidence>
<evidence type="ECO:0000313" key="18">
    <source>
        <dbReference type="Proteomes" id="UP000199109"/>
    </source>
</evidence>
<keyword evidence="18" id="KW-1185">Reference proteome</keyword>
<accession>A0A1G7DJ50</accession>
<evidence type="ECO:0000259" key="16">
    <source>
        <dbReference type="Pfam" id="PF09298"/>
    </source>
</evidence>
<dbReference type="SUPFAM" id="SSF63433">
    <property type="entry name" value="Fumarylacetoacetate hydrolase, FAH, N-terminal domain"/>
    <property type="match status" value="1"/>
</dbReference>
<reference evidence="17 18" key="1">
    <citation type="submission" date="2016-10" db="EMBL/GenBank/DDBJ databases">
        <authorList>
            <person name="de Groot N.N."/>
        </authorList>
    </citation>
    <scope>NUCLEOTIDE SEQUENCE [LARGE SCALE GENOMIC DNA]</scope>
    <source>
        <strain evidence="17 18">DSM 23421</strain>
    </source>
</reference>
<feature type="binding site" evidence="14">
    <location>
        <position position="126"/>
    </location>
    <ligand>
        <name>Ca(2+)</name>
        <dbReference type="ChEBI" id="CHEBI:29108"/>
    </ligand>
</feature>
<evidence type="ECO:0000313" key="17">
    <source>
        <dbReference type="EMBL" id="SDE51588.1"/>
    </source>
</evidence>
<dbReference type="InterPro" id="IPR036663">
    <property type="entry name" value="Fumarylacetoacetase_C_sf"/>
</dbReference>
<evidence type="ECO:0000256" key="9">
    <source>
        <dbReference type="ARBA" id="ARBA00022842"/>
    </source>
</evidence>
<gene>
    <name evidence="17" type="ORF">SAMN05421636_105350</name>
</gene>
<feature type="binding site" evidence="13">
    <location>
        <position position="142"/>
    </location>
    <ligand>
        <name>substrate</name>
    </ligand>
</feature>
<dbReference type="UniPathway" id="UPA00139">
    <property type="reaction ID" value="UER00341"/>
</dbReference>